<organism evidence="2 3">
    <name type="scientific">Ichthyenterobacterium magnum</name>
    <dbReference type="NCBI Taxonomy" id="1230530"/>
    <lineage>
        <taxon>Bacteria</taxon>
        <taxon>Pseudomonadati</taxon>
        <taxon>Bacteroidota</taxon>
        <taxon>Flavobacteriia</taxon>
        <taxon>Flavobacteriales</taxon>
        <taxon>Flavobacteriaceae</taxon>
        <taxon>Ichthyenterobacterium</taxon>
    </lineage>
</organism>
<evidence type="ECO:0000259" key="1">
    <source>
        <dbReference type="Pfam" id="PF20448"/>
    </source>
</evidence>
<evidence type="ECO:0000313" key="2">
    <source>
        <dbReference type="EMBL" id="RKE99024.1"/>
    </source>
</evidence>
<dbReference type="OrthoDB" id="1261237at2"/>
<dbReference type="Pfam" id="PF20448">
    <property type="entry name" value="DUF6705"/>
    <property type="match status" value="1"/>
</dbReference>
<reference evidence="2 3" key="1">
    <citation type="submission" date="2018-09" db="EMBL/GenBank/DDBJ databases">
        <title>Genomic Encyclopedia of Archaeal and Bacterial Type Strains, Phase II (KMG-II): from individual species to whole genera.</title>
        <authorList>
            <person name="Goeker M."/>
        </authorList>
    </citation>
    <scope>NUCLEOTIDE SEQUENCE [LARGE SCALE GENOMIC DNA]</scope>
    <source>
        <strain evidence="2 3">DSM 26283</strain>
    </source>
</reference>
<feature type="domain" description="DUF6705" evidence="1">
    <location>
        <begin position="2"/>
        <end position="76"/>
    </location>
</feature>
<name>A0A420DXR6_9FLAO</name>
<dbReference type="InterPro" id="IPR046551">
    <property type="entry name" value="DUF6705"/>
</dbReference>
<protein>
    <recommendedName>
        <fullName evidence="1">DUF6705 domain-containing protein</fullName>
    </recommendedName>
</protein>
<dbReference type="AlphaFoldDB" id="A0A420DXR6"/>
<accession>A0A420DXR6</accession>
<dbReference type="EMBL" id="RAQJ01000001">
    <property type="protein sequence ID" value="RKE99024.1"/>
    <property type="molecule type" value="Genomic_DNA"/>
</dbReference>
<evidence type="ECO:0000313" key="3">
    <source>
        <dbReference type="Proteomes" id="UP000284892"/>
    </source>
</evidence>
<gene>
    <name evidence="2" type="ORF">BXY80_1123</name>
</gene>
<proteinExistence type="predicted"/>
<keyword evidence="3" id="KW-1185">Reference proteome</keyword>
<sequence>MYVNCSDCSENERRIKLYISDPQRDYLSAHLILRYLINETNPEKMTATIVALHGGVIPNTDSPISLRVPYGEYLMIIKHISFV</sequence>
<comment type="caution">
    <text evidence="2">The sequence shown here is derived from an EMBL/GenBank/DDBJ whole genome shotgun (WGS) entry which is preliminary data.</text>
</comment>
<dbReference type="Proteomes" id="UP000284892">
    <property type="component" value="Unassembled WGS sequence"/>
</dbReference>